<dbReference type="STRING" id="436308.Nmar_1087"/>
<dbReference type="KEGG" id="nmr:Nmar_1087"/>
<reference evidence="1 2" key="1">
    <citation type="journal article" date="2010" name="Proc. Natl. Acad. Sci. U.S.A.">
        <title>Nitrosopumilus maritimus genome reveals unique mechanisms for nitrification and autotrophy in globally distributed marine crenarchaea.</title>
        <authorList>
            <person name="Walker C.B."/>
            <person name="de la Torre J.R."/>
            <person name="Klotz M.G."/>
            <person name="Urakawa H."/>
            <person name="Pinel N."/>
            <person name="Arp D.J."/>
            <person name="Brochier-Armanet C."/>
            <person name="Chain P.S."/>
            <person name="Chan P.P."/>
            <person name="Gollabgir A."/>
            <person name="Hemp J."/>
            <person name="Hugler M."/>
            <person name="Karr E.A."/>
            <person name="Konneke M."/>
            <person name="Shin M."/>
            <person name="Lawton T.J."/>
            <person name="Lowe T."/>
            <person name="Martens-Habbena W."/>
            <person name="Sayavedra-Soto L.A."/>
            <person name="Lang D."/>
            <person name="Sievert S.M."/>
            <person name="Rosenzweig A.C."/>
            <person name="Manning G."/>
            <person name="Stahl D.A."/>
        </authorList>
    </citation>
    <scope>NUCLEOTIDE SEQUENCE [LARGE SCALE GENOMIC DNA]</scope>
    <source>
        <strain evidence="1 2">SCM1</strain>
    </source>
</reference>
<sequence>MKNLLVLLFVLGFSLVGSAELVFGHGFGSETLPPASIGDRDVTFSISVSPSIFDPTVNEHLITMNLFDSKTEAAIEHVTFEVEFLKNDQQLFKEVFHDETGTLKLSVISDDSDEISIQGTQESVLGGWLVDEQHPLTFTGPVFTSGGLYEYKVKILSIDSDSNVLKKPIEFEGGISIADHQYFNVDDHLKQSQKLHVVSYFDQIQDFNFDSNQLTFTIPFDWNQNFQEISVIHQEVRIPNTFSDFLSTNYDSYVNGLLLPHDITTIDDYSFDDRTVHTVITRDLLKLLKNNVQTSDEIIEFKLQPNDKVDFPLDFTTSDYQVFLYWEPEIIHAGEDVTFFIDFQQIFSDHHKHHVEYDFSVIQQGKTIYQNHFKGDIDSDYSNIHQVNFDSKYSGSANLVVSNIDGDSESKGNFIIVIEPGISANSETNEIPSWVKSNAGWWADGSIDDDSFIQGIQFLIDENIIQIPPTLTGSNSQTNEVPVWVKVNAGWWADGTIDDDAFVQGMQFLIKSGIISVN</sequence>
<dbReference type="InParanoid" id="A9A4K5"/>
<organism evidence="1 2">
    <name type="scientific">Nitrosopumilus maritimus (strain SCM1)</name>
    <dbReference type="NCBI Taxonomy" id="436308"/>
    <lineage>
        <taxon>Archaea</taxon>
        <taxon>Nitrososphaerota</taxon>
        <taxon>Nitrososphaeria</taxon>
        <taxon>Nitrosopumilales</taxon>
        <taxon>Nitrosopumilaceae</taxon>
        <taxon>Nitrosopumilus</taxon>
    </lineage>
</organism>
<keyword evidence="2" id="KW-1185">Reference proteome</keyword>
<accession>A9A4K5</accession>
<dbReference type="Proteomes" id="UP000000792">
    <property type="component" value="Chromosome"/>
</dbReference>
<dbReference type="AlphaFoldDB" id="A9A4K5"/>
<dbReference type="PhylomeDB" id="A9A4K5"/>
<name>A9A4K5_NITMS</name>
<dbReference type="EnsemblBacteria" id="ABX12983">
    <property type="protein sequence ID" value="ABX12983"/>
    <property type="gene ID" value="Nmar_1087"/>
</dbReference>
<protein>
    <recommendedName>
        <fullName evidence="3">Secreted periplasmic Zn-dependent protease</fullName>
    </recommendedName>
</protein>
<dbReference type="EMBL" id="CP000866">
    <property type="protein sequence ID" value="ABX12983.1"/>
    <property type="molecule type" value="Genomic_DNA"/>
</dbReference>
<evidence type="ECO:0000313" key="2">
    <source>
        <dbReference type="Proteomes" id="UP000000792"/>
    </source>
</evidence>
<evidence type="ECO:0008006" key="3">
    <source>
        <dbReference type="Google" id="ProtNLM"/>
    </source>
</evidence>
<evidence type="ECO:0000313" key="1">
    <source>
        <dbReference type="EMBL" id="ABX12983.1"/>
    </source>
</evidence>
<proteinExistence type="predicted"/>
<dbReference type="eggNOG" id="arCOG08812">
    <property type="taxonomic scope" value="Archaea"/>
</dbReference>
<gene>
    <name evidence="1" type="ordered locus">Nmar_1087</name>
</gene>
<dbReference type="HOGENOM" id="CLU_034350_1_0_2"/>
<dbReference type="OrthoDB" id="6288at2157"/>
<dbReference type="RefSeq" id="WP_012215470.1">
    <property type="nucleotide sequence ID" value="NC_010085.1"/>
</dbReference>
<dbReference type="GeneID" id="5773912"/>